<dbReference type="EMBL" id="JAUSTM010000014">
    <property type="protein sequence ID" value="MDQ0222927.1"/>
    <property type="molecule type" value="Genomic_DNA"/>
</dbReference>
<feature type="transmembrane region" description="Helical" evidence="5">
    <location>
        <begin position="106"/>
        <end position="130"/>
    </location>
</feature>
<evidence type="ECO:0000313" key="7">
    <source>
        <dbReference type="EMBL" id="MDQ0222927.1"/>
    </source>
</evidence>
<evidence type="ECO:0000259" key="6">
    <source>
        <dbReference type="Pfam" id="PF01545"/>
    </source>
</evidence>
<dbReference type="NCBIfam" id="TIGR01297">
    <property type="entry name" value="CDF"/>
    <property type="match status" value="1"/>
</dbReference>
<dbReference type="Gene3D" id="1.20.1510.10">
    <property type="entry name" value="Cation efflux protein transmembrane domain"/>
    <property type="match status" value="1"/>
</dbReference>
<feature type="transmembrane region" description="Helical" evidence="5">
    <location>
        <begin position="142"/>
        <end position="161"/>
    </location>
</feature>
<dbReference type="PANTHER" id="PTHR11562:SF17">
    <property type="entry name" value="RE54080P-RELATED"/>
    <property type="match status" value="1"/>
</dbReference>
<keyword evidence="2 5" id="KW-0812">Transmembrane</keyword>
<keyword evidence="4 5" id="KW-0472">Membrane</keyword>
<dbReference type="InterPro" id="IPR058533">
    <property type="entry name" value="Cation_efflux_TM"/>
</dbReference>
<evidence type="ECO:0000256" key="3">
    <source>
        <dbReference type="ARBA" id="ARBA00022989"/>
    </source>
</evidence>
<dbReference type="Proteomes" id="UP001223079">
    <property type="component" value="Unassembled WGS sequence"/>
</dbReference>
<protein>
    <submittedName>
        <fullName evidence="7">Cobalt-zinc-cadmium efflux system protein</fullName>
    </submittedName>
</protein>
<feature type="transmembrane region" description="Helical" evidence="5">
    <location>
        <begin position="40"/>
        <end position="58"/>
    </location>
</feature>
<evidence type="ECO:0000256" key="5">
    <source>
        <dbReference type="SAM" id="Phobius"/>
    </source>
</evidence>
<comment type="subcellular location">
    <subcellularLocation>
        <location evidence="1">Membrane</location>
        <topology evidence="1">Multi-pass membrane protein</topology>
    </subcellularLocation>
</comment>
<comment type="caution">
    <text evidence="7">The sequence shown here is derived from an EMBL/GenBank/DDBJ whole genome shotgun (WGS) entry which is preliminary data.</text>
</comment>
<dbReference type="InterPro" id="IPR050681">
    <property type="entry name" value="CDF/SLC30A"/>
</dbReference>
<proteinExistence type="predicted"/>
<accession>A0ABT9YSG2</accession>
<feature type="transmembrane region" description="Helical" evidence="5">
    <location>
        <begin position="181"/>
        <end position="201"/>
    </location>
</feature>
<reference evidence="7 8" key="1">
    <citation type="submission" date="2023-07" db="EMBL/GenBank/DDBJ databases">
        <title>Genomic Encyclopedia of Type Strains, Phase IV (KMG-IV): sequencing the most valuable type-strain genomes for metagenomic binning, comparative biology and taxonomic classification.</title>
        <authorList>
            <person name="Goeker M."/>
        </authorList>
    </citation>
    <scope>NUCLEOTIDE SEQUENCE [LARGE SCALE GENOMIC DNA]</scope>
    <source>
        <strain evidence="7 8">DSM 105143</strain>
    </source>
</reference>
<sequence length="318" mass="35491">MLSIRLVDKEKNHRCHHHHDHHLSHHLGVDHDSQSISRQMGIVGLINLAFAGMELFFAGRFRSTALFSDAIHDLGDAIAIGLSWFFEKVSGLPADDQYPLGYRRFSLLGALISSSVMIVGSLIAITFGLLSLRDPWPVNSKGMLIVGVLAVFANLVSTYVLRGKDSVNGNMLNLHLLEDVLGWIAVILVALILQVTDWYFLDPLLSIGIGLTMLIKTVPTYLDICQIFLTGLPKSIELTRIYEAIEKVSGVSQIVTKTPITTDGRTLIMGLKIETALTSVEEQYRLKKQVKEQLESLDVRQSFIEIIPEKRQRLEGHQ</sequence>
<dbReference type="InterPro" id="IPR002524">
    <property type="entry name" value="Cation_efflux"/>
</dbReference>
<evidence type="ECO:0000256" key="4">
    <source>
        <dbReference type="ARBA" id="ARBA00023136"/>
    </source>
</evidence>
<dbReference type="Pfam" id="PF01545">
    <property type="entry name" value="Cation_efflux"/>
    <property type="match status" value="1"/>
</dbReference>
<dbReference type="RefSeq" id="WP_307122105.1">
    <property type="nucleotide sequence ID" value="NZ_JAUSTM010000014.1"/>
</dbReference>
<evidence type="ECO:0000313" key="8">
    <source>
        <dbReference type="Proteomes" id="UP001223079"/>
    </source>
</evidence>
<dbReference type="PANTHER" id="PTHR11562">
    <property type="entry name" value="CATION EFFLUX PROTEIN/ ZINC TRANSPORTER"/>
    <property type="match status" value="1"/>
</dbReference>
<evidence type="ECO:0000256" key="1">
    <source>
        <dbReference type="ARBA" id="ARBA00004141"/>
    </source>
</evidence>
<keyword evidence="3 5" id="KW-1133">Transmembrane helix</keyword>
<dbReference type="SUPFAM" id="SSF161111">
    <property type="entry name" value="Cation efflux protein transmembrane domain-like"/>
    <property type="match status" value="1"/>
</dbReference>
<name>A0ABT9YSG2_9STRE</name>
<gene>
    <name evidence="7" type="ORF">J2S23_001502</name>
</gene>
<dbReference type="InterPro" id="IPR027469">
    <property type="entry name" value="Cation_efflux_TMD_sf"/>
</dbReference>
<evidence type="ECO:0000256" key="2">
    <source>
        <dbReference type="ARBA" id="ARBA00022692"/>
    </source>
</evidence>
<feature type="domain" description="Cation efflux protein transmembrane" evidence="6">
    <location>
        <begin position="44"/>
        <end position="221"/>
    </location>
</feature>
<keyword evidence="8" id="KW-1185">Reference proteome</keyword>
<organism evidence="7 8">
    <name type="scientific">Streptococcus moroccensis</name>
    <dbReference type="NCBI Taxonomy" id="1451356"/>
    <lineage>
        <taxon>Bacteria</taxon>
        <taxon>Bacillati</taxon>
        <taxon>Bacillota</taxon>
        <taxon>Bacilli</taxon>
        <taxon>Lactobacillales</taxon>
        <taxon>Streptococcaceae</taxon>
        <taxon>Streptococcus</taxon>
    </lineage>
</organism>